<dbReference type="Proteomes" id="UP000199230">
    <property type="component" value="Unassembled WGS sequence"/>
</dbReference>
<keyword evidence="3" id="KW-1185">Reference proteome</keyword>
<name>A0A1H3K5N4_9FIRM</name>
<dbReference type="AlphaFoldDB" id="A0A1H3K5N4"/>
<feature type="transmembrane region" description="Helical" evidence="1">
    <location>
        <begin position="81"/>
        <end position="100"/>
    </location>
</feature>
<organism evidence="2 3">
    <name type="scientific">Tindallia californiensis</name>
    <dbReference type="NCBI Taxonomy" id="159292"/>
    <lineage>
        <taxon>Bacteria</taxon>
        <taxon>Bacillati</taxon>
        <taxon>Bacillota</taxon>
        <taxon>Clostridia</taxon>
        <taxon>Peptostreptococcales</taxon>
        <taxon>Tindalliaceae</taxon>
        <taxon>Tindallia</taxon>
    </lineage>
</organism>
<sequence>MENIVIIVVSMIAGMAAYYISVVMGKGGVFGSAIVVLVSGLLFRYLEAENLIAVSGLAVVATTASYSGMVAQKNVANLKEMAMVGLITGLLFIASVNAYNGVGGKLGVMAALSCYAWIGIKKLTSGTAKPEEPRY</sequence>
<dbReference type="STRING" id="159292.SAMN05192546_102236"/>
<feature type="transmembrane region" description="Helical" evidence="1">
    <location>
        <begin position="52"/>
        <end position="69"/>
    </location>
</feature>
<reference evidence="2 3" key="1">
    <citation type="submission" date="2016-10" db="EMBL/GenBank/DDBJ databases">
        <authorList>
            <person name="de Groot N.N."/>
        </authorList>
    </citation>
    <scope>NUCLEOTIDE SEQUENCE [LARGE SCALE GENOMIC DNA]</scope>
    <source>
        <strain evidence="2 3">APO</strain>
    </source>
</reference>
<evidence type="ECO:0000313" key="3">
    <source>
        <dbReference type="Proteomes" id="UP000199230"/>
    </source>
</evidence>
<keyword evidence="1" id="KW-0812">Transmembrane</keyword>
<dbReference type="RefSeq" id="WP_093311098.1">
    <property type="nucleotide sequence ID" value="NZ_FNPV01000002.1"/>
</dbReference>
<proteinExistence type="predicted"/>
<keyword evidence="1" id="KW-0472">Membrane</keyword>
<gene>
    <name evidence="2" type="ORF">SAMN05192546_102236</name>
</gene>
<feature type="transmembrane region" description="Helical" evidence="1">
    <location>
        <begin position="29"/>
        <end position="46"/>
    </location>
</feature>
<dbReference type="EMBL" id="FNPV01000002">
    <property type="protein sequence ID" value="SDY47486.1"/>
    <property type="molecule type" value="Genomic_DNA"/>
</dbReference>
<feature type="transmembrane region" description="Helical" evidence="1">
    <location>
        <begin position="6"/>
        <end position="22"/>
    </location>
</feature>
<accession>A0A1H3K5N4</accession>
<evidence type="ECO:0000256" key="1">
    <source>
        <dbReference type="SAM" id="Phobius"/>
    </source>
</evidence>
<protein>
    <submittedName>
        <fullName evidence="2">Uncharacterized protein</fullName>
    </submittedName>
</protein>
<dbReference type="OrthoDB" id="1954818at2"/>
<evidence type="ECO:0000313" key="2">
    <source>
        <dbReference type="EMBL" id="SDY47486.1"/>
    </source>
</evidence>
<keyword evidence="1" id="KW-1133">Transmembrane helix</keyword>